<evidence type="ECO:0000256" key="1">
    <source>
        <dbReference type="SAM" id="Phobius"/>
    </source>
</evidence>
<reference evidence="2 3" key="1">
    <citation type="submission" date="2014-08" db="EMBL/GenBank/DDBJ databases">
        <authorList>
            <person name="Moulin Lionel"/>
        </authorList>
    </citation>
    <scope>NUCLEOTIDE SEQUENCE [LARGE SCALE GENOMIC DNA]</scope>
</reference>
<evidence type="ECO:0000313" key="2">
    <source>
        <dbReference type="EMBL" id="CDX57914.1"/>
    </source>
</evidence>
<evidence type="ECO:0000313" key="3">
    <source>
        <dbReference type="Proteomes" id="UP000046122"/>
    </source>
</evidence>
<dbReference type="Proteomes" id="UP000046122">
    <property type="component" value="Unassembled WGS sequence"/>
</dbReference>
<name>A0A090GUW6_MESPL</name>
<keyword evidence="1" id="KW-0472">Membrane</keyword>
<protein>
    <submittedName>
        <fullName evidence="2">Uncharacterized protein</fullName>
    </submittedName>
</protein>
<feature type="transmembrane region" description="Helical" evidence="1">
    <location>
        <begin position="53"/>
        <end position="75"/>
    </location>
</feature>
<gene>
    <name evidence="2" type="ORF">MPL3365_290002</name>
</gene>
<keyword evidence="1" id="KW-0812">Transmembrane</keyword>
<accession>A0A090GUW6</accession>
<organism evidence="2 3">
    <name type="scientific">Mesorhizobium plurifarium</name>
    <dbReference type="NCBI Taxonomy" id="69974"/>
    <lineage>
        <taxon>Bacteria</taxon>
        <taxon>Pseudomonadati</taxon>
        <taxon>Pseudomonadota</taxon>
        <taxon>Alphaproteobacteria</taxon>
        <taxon>Hyphomicrobiales</taxon>
        <taxon>Phyllobacteriaceae</taxon>
        <taxon>Mesorhizobium</taxon>
    </lineage>
</organism>
<sequence length="305" mass="35157">MHVSHLLVRLDLARECGILLQAWTKGDSQLLMGKIARRPRKNDKSHLGWLNPYTGIISAFSAIIVSFVSIYNIYLTTRQSEIAERALNLSNRNTEMANLLVSLRKTCQSITKLRADFFGSATFYYKADFDMREPQKPVDGKKLKITFVETPKYPDPSAPQVLNDGKEFLRLSEDTLSRFQVVELYLTEREAAEEKAANLRYAFEELVDVADMVTNQEVSTHDLIGNMIVASSMCRLLPDKLSPWFRNSEDNRLGYIFTESDVRFEWIKEPEDFRATRQSWGLSLEDRTENEGTMRQRLLNPPPEF</sequence>
<dbReference type="EMBL" id="CCNE01000022">
    <property type="protein sequence ID" value="CDX57914.1"/>
    <property type="molecule type" value="Genomic_DNA"/>
</dbReference>
<keyword evidence="1" id="KW-1133">Transmembrane helix</keyword>
<proteinExistence type="predicted"/>
<dbReference type="AlphaFoldDB" id="A0A090GUW6"/>